<dbReference type="Proteomes" id="UP000225108">
    <property type="component" value="Unassembled WGS sequence"/>
</dbReference>
<dbReference type="SUPFAM" id="SSF54427">
    <property type="entry name" value="NTF2-like"/>
    <property type="match status" value="1"/>
</dbReference>
<organism evidence="2 3">
    <name type="scientific">Williamsia marianensis</name>
    <dbReference type="NCBI Taxonomy" id="85044"/>
    <lineage>
        <taxon>Bacteria</taxon>
        <taxon>Bacillati</taxon>
        <taxon>Actinomycetota</taxon>
        <taxon>Actinomycetes</taxon>
        <taxon>Mycobacteriales</taxon>
        <taxon>Nocardiaceae</taxon>
        <taxon>Williamsia</taxon>
    </lineage>
</organism>
<name>A0A2G3PQ40_WILMA</name>
<evidence type="ECO:0000313" key="2">
    <source>
        <dbReference type="EMBL" id="PHV67891.1"/>
    </source>
</evidence>
<comment type="caution">
    <text evidence="2">The sequence shown here is derived from an EMBL/GenBank/DDBJ whole genome shotgun (WGS) entry which is preliminary data.</text>
</comment>
<dbReference type="Pfam" id="PF14534">
    <property type="entry name" value="DUF4440"/>
    <property type="match status" value="1"/>
</dbReference>
<gene>
    <name evidence="2" type="ORF">CSW57_00910</name>
</gene>
<dbReference type="EMBL" id="PEBD01000004">
    <property type="protein sequence ID" value="PHV67891.1"/>
    <property type="molecule type" value="Genomic_DNA"/>
</dbReference>
<feature type="domain" description="DUF4440" evidence="1">
    <location>
        <begin position="12"/>
        <end position="90"/>
    </location>
</feature>
<accession>A0A2G3PQ40</accession>
<reference evidence="2 3" key="1">
    <citation type="submission" date="2017-10" db="EMBL/GenBank/DDBJ databases">
        <title>The draft genome sequence of Williamsia sp. BULT 1.1 isolated from the semi-arid grassland soils from South Africa.</title>
        <authorList>
            <person name="Kabwe M.H."/>
            <person name="Govender N."/>
            <person name="Mutseka Lunga P."/>
            <person name="Vikram S."/>
            <person name="Makhalanyane T.P."/>
        </authorList>
    </citation>
    <scope>NUCLEOTIDE SEQUENCE [LARGE SCALE GENOMIC DNA]</scope>
    <source>
        <strain evidence="2 3">BULT 1.1</strain>
    </source>
</reference>
<evidence type="ECO:0000259" key="1">
    <source>
        <dbReference type="Pfam" id="PF14534"/>
    </source>
</evidence>
<dbReference type="RefSeq" id="WP_099381070.1">
    <property type="nucleotide sequence ID" value="NZ_PEBD01000004.1"/>
</dbReference>
<dbReference type="AlphaFoldDB" id="A0A2G3PQ40"/>
<proteinExistence type="predicted"/>
<dbReference type="Gene3D" id="3.10.450.50">
    <property type="match status" value="1"/>
</dbReference>
<dbReference type="InterPro" id="IPR027843">
    <property type="entry name" value="DUF4440"/>
</dbReference>
<dbReference type="InterPro" id="IPR032710">
    <property type="entry name" value="NTF2-like_dom_sf"/>
</dbReference>
<sequence length="117" mass="12678">MTSETTDLPTAVTEYLQAAPDADPAALADLFTEDAIVVDDGKTYRGRGEIASWRSEVARSFTYTTTRLRTEGHADAIVVINRIEGDFPGGRIDLANRFTMDKAKRISALTIAPATEG</sequence>
<protein>
    <submittedName>
        <fullName evidence="2">DUF4440 domain-containing protein</fullName>
    </submittedName>
</protein>
<evidence type="ECO:0000313" key="3">
    <source>
        <dbReference type="Proteomes" id="UP000225108"/>
    </source>
</evidence>